<dbReference type="SMART" id="SM00116">
    <property type="entry name" value="CBS"/>
    <property type="match status" value="2"/>
</dbReference>
<dbReference type="EMBL" id="LYBM01000005">
    <property type="protein sequence ID" value="ODA35198.1"/>
    <property type="molecule type" value="Genomic_DNA"/>
</dbReference>
<gene>
    <name evidence="4" type="ORF">A8L45_04605</name>
</gene>
<dbReference type="CDD" id="cd04629">
    <property type="entry name" value="CBS_pair_bac"/>
    <property type="match status" value="1"/>
</dbReference>
<evidence type="ECO:0000256" key="1">
    <source>
        <dbReference type="ARBA" id="ARBA00023122"/>
    </source>
</evidence>
<dbReference type="PANTHER" id="PTHR43080">
    <property type="entry name" value="CBS DOMAIN-CONTAINING PROTEIN CBSX3, MITOCHONDRIAL"/>
    <property type="match status" value="1"/>
</dbReference>
<dbReference type="Gene3D" id="3.10.580.10">
    <property type="entry name" value="CBS-domain"/>
    <property type="match status" value="1"/>
</dbReference>
<organism evidence="4 5">
    <name type="scientific">Veronia pacifica</name>
    <dbReference type="NCBI Taxonomy" id="1080227"/>
    <lineage>
        <taxon>Bacteria</taxon>
        <taxon>Pseudomonadati</taxon>
        <taxon>Pseudomonadota</taxon>
        <taxon>Gammaproteobacteria</taxon>
        <taxon>Vibrionales</taxon>
        <taxon>Vibrionaceae</taxon>
        <taxon>Veronia</taxon>
    </lineage>
</organism>
<dbReference type="InterPro" id="IPR051257">
    <property type="entry name" value="Diverse_CBS-Domain"/>
</dbReference>
<evidence type="ECO:0000313" key="5">
    <source>
        <dbReference type="Proteomes" id="UP000094936"/>
    </source>
</evidence>
<sequence>MESIKVEDYMNKRPVTFTPDMPLSEAMDKILKTHQSGAPVIDDRHKVVGFLSELDMIHQLLKVGYACQDSKTVGDCMYKDVLSVSPYDNIMRLAEQMVPTKPKVYPVCDGGRLVGLITRRDILKAISTQIGDGFMHPV</sequence>
<dbReference type="InterPro" id="IPR044729">
    <property type="entry name" value="CBS_bac"/>
</dbReference>
<feature type="domain" description="CBS" evidence="3">
    <location>
        <begin position="10"/>
        <end position="70"/>
    </location>
</feature>
<dbReference type="PANTHER" id="PTHR43080:SF2">
    <property type="entry name" value="CBS DOMAIN-CONTAINING PROTEIN"/>
    <property type="match status" value="1"/>
</dbReference>
<feature type="domain" description="CBS" evidence="3">
    <location>
        <begin position="77"/>
        <end position="133"/>
    </location>
</feature>
<reference evidence="4 5" key="1">
    <citation type="submission" date="2016-05" db="EMBL/GenBank/DDBJ databases">
        <title>Genomic Taxonomy of the Vibrionaceae.</title>
        <authorList>
            <person name="Gomez-Gil B."/>
            <person name="Enciso-Ibarra J."/>
        </authorList>
    </citation>
    <scope>NUCLEOTIDE SEQUENCE [LARGE SCALE GENOMIC DNA]</scope>
    <source>
        <strain evidence="4 5">CAIM 1920</strain>
    </source>
</reference>
<dbReference type="OrthoDB" id="9790355at2"/>
<name>A0A1C3EPM7_9GAMM</name>
<keyword evidence="1 2" id="KW-0129">CBS domain</keyword>
<dbReference type="RefSeq" id="WP_068899723.1">
    <property type="nucleotide sequence ID" value="NZ_JBHUIF010000033.1"/>
</dbReference>
<dbReference type="SUPFAM" id="SSF54631">
    <property type="entry name" value="CBS-domain pair"/>
    <property type="match status" value="1"/>
</dbReference>
<dbReference type="PROSITE" id="PS51371">
    <property type="entry name" value="CBS"/>
    <property type="match status" value="2"/>
</dbReference>
<accession>A0A1C3EPM7</accession>
<dbReference type="AlphaFoldDB" id="A0A1C3EPM7"/>
<dbReference type="InterPro" id="IPR046342">
    <property type="entry name" value="CBS_dom_sf"/>
</dbReference>
<protein>
    <recommendedName>
        <fullName evidence="3">CBS domain-containing protein</fullName>
    </recommendedName>
</protein>
<dbReference type="InterPro" id="IPR000644">
    <property type="entry name" value="CBS_dom"/>
</dbReference>
<proteinExistence type="predicted"/>
<dbReference type="Proteomes" id="UP000094936">
    <property type="component" value="Unassembled WGS sequence"/>
</dbReference>
<evidence type="ECO:0000313" key="4">
    <source>
        <dbReference type="EMBL" id="ODA35198.1"/>
    </source>
</evidence>
<dbReference type="STRING" id="1080227.A8L45_04605"/>
<comment type="caution">
    <text evidence="4">The sequence shown here is derived from an EMBL/GenBank/DDBJ whole genome shotgun (WGS) entry which is preliminary data.</text>
</comment>
<keyword evidence="5" id="KW-1185">Reference proteome</keyword>
<evidence type="ECO:0000259" key="3">
    <source>
        <dbReference type="PROSITE" id="PS51371"/>
    </source>
</evidence>
<dbReference type="Pfam" id="PF00571">
    <property type="entry name" value="CBS"/>
    <property type="match status" value="2"/>
</dbReference>
<evidence type="ECO:0000256" key="2">
    <source>
        <dbReference type="PROSITE-ProRule" id="PRU00703"/>
    </source>
</evidence>